<organism evidence="2 3">
    <name type="scientific">Tortispora caseinolytica NRRL Y-17796</name>
    <dbReference type="NCBI Taxonomy" id="767744"/>
    <lineage>
        <taxon>Eukaryota</taxon>
        <taxon>Fungi</taxon>
        <taxon>Dikarya</taxon>
        <taxon>Ascomycota</taxon>
        <taxon>Saccharomycotina</taxon>
        <taxon>Trigonopsidomycetes</taxon>
        <taxon>Trigonopsidales</taxon>
        <taxon>Trigonopsidaceae</taxon>
        <taxon>Tortispora</taxon>
    </lineage>
</organism>
<accession>A0A1E4TLU0</accession>
<proteinExistence type="predicted"/>
<dbReference type="InterPro" id="IPR011990">
    <property type="entry name" value="TPR-like_helical_dom_sf"/>
</dbReference>
<evidence type="ECO:0000313" key="2">
    <source>
        <dbReference type="EMBL" id="ODV92714.1"/>
    </source>
</evidence>
<gene>
    <name evidence="2" type="ORF">CANCADRAFT_1309</name>
</gene>
<feature type="transmembrane region" description="Helical" evidence="1">
    <location>
        <begin position="21"/>
        <end position="39"/>
    </location>
</feature>
<dbReference type="SUPFAM" id="SSF48452">
    <property type="entry name" value="TPR-like"/>
    <property type="match status" value="1"/>
</dbReference>
<name>A0A1E4TLU0_9ASCO</name>
<sequence>MWRALKGRGYKRNASKILKHVVISVGAITATGVCWYAALDMYLEKKIQTPPEFPSTARTMIRTARLADYWDGNDRRAASALRGAISLVRGDDPKDVKQGNATAVLIAKGQLDSYNDLPANFDESLKPKLAELHAQLGGYEYVNAEFDQAKLDFEQALSLGLQSPTLKSLVLQRSADIEYHQLQSLSKSLSRAQFRTLEKMYKQSIALVATSKMNQTGTLYVDSTDTETSPRLVAALRAIGMFYARNSRPKDALPYFVSAFEAIRDSKSDDLAMPFAKPQLKVPSPIGIEDCDQYLLQLYIAECVWATNKKERDYALKLAMKAATSAGLSAASSHDCALCQKSALFTAAAMYRKLGNLQEAETLESSARKVYVPLKSRQSQSLSLLQRQRH</sequence>
<dbReference type="EMBL" id="KV453841">
    <property type="protein sequence ID" value="ODV92714.1"/>
    <property type="molecule type" value="Genomic_DNA"/>
</dbReference>
<evidence type="ECO:0000313" key="3">
    <source>
        <dbReference type="Proteomes" id="UP000095023"/>
    </source>
</evidence>
<protein>
    <submittedName>
        <fullName evidence="2">Uncharacterized protein</fullName>
    </submittedName>
</protein>
<evidence type="ECO:0000256" key="1">
    <source>
        <dbReference type="SAM" id="Phobius"/>
    </source>
</evidence>
<dbReference type="AlphaFoldDB" id="A0A1E4TLU0"/>
<keyword evidence="1" id="KW-0812">Transmembrane</keyword>
<dbReference type="Proteomes" id="UP000095023">
    <property type="component" value="Unassembled WGS sequence"/>
</dbReference>
<keyword evidence="1" id="KW-1133">Transmembrane helix</keyword>
<keyword evidence="3" id="KW-1185">Reference proteome</keyword>
<keyword evidence="1" id="KW-0472">Membrane</keyword>
<reference evidence="3" key="1">
    <citation type="submission" date="2016-02" db="EMBL/GenBank/DDBJ databases">
        <title>Comparative genomics of biotechnologically important yeasts.</title>
        <authorList>
            <consortium name="DOE Joint Genome Institute"/>
            <person name="Riley R."/>
            <person name="Haridas S."/>
            <person name="Wolfe K.H."/>
            <person name="Lopes M.R."/>
            <person name="Hittinger C.T."/>
            <person name="Goker M."/>
            <person name="Salamov A."/>
            <person name="Wisecaver J."/>
            <person name="Long T.M."/>
            <person name="Aerts A.L."/>
            <person name="Barry K."/>
            <person name="Choi C."/>
            <person name="Clum A."/>
            <person name="Coughlan A.Y."/>
            <person name="Deshpande S."/>
            <person name="Douglass A.P."/>
            <person name="Hanson S.J."/>
            <person name="Klenk H.-P."/>
            <person name="Labutti K."/>
            <person name="Lapidus A."/>
            <person name="Lindquist E."/>
            <person name="Lipzen A."/>
            <person name="Meier-Kolthoff J.P."/>
            <person name="Ohm R.A."/>
            <person name="Otillar R.P."/>
            <person name="Pangilinan J."/>
            <person name="Peng Y."/>
            <person name="Rokas A."/>
            <person name="Rosa C.A."/>
            <person name="Scheuner C."/>
            <person name="Sibirny A.A."/>
            <person name="Slot J.C."/>
            <person name="Stielow J.B."/>
            <person name="Sun H."/>
            <person name="Kurtzman C.P."/>
            <person name="Blackwell M."/>
            <person name="Jeffries T.W."/>
            <person name="Grigoriev I.V."/>
        </authorList>
    </citation>
    <scope>NUCLEOTIDE SEQUENCE [LARGE SCALE GENOMIC DNA]</scope>
    <source>
        <strain evidence="3">NRRL Y-17796</strain>
    </source>
</reference>
<dbReference type="Gene3D" id="1.25.40.10">
    <property type="entry name" value="Tetratricopeptide repeat domain"/>
    <property type="match status" value="1"/>
</dbReference>